<organism evidence="2 3">
    <name type="scientific">Molorchus minor</name>
    <dbReference type="NCBI Taxonomy" id="1323400"/>
    <lineage>
        <taxon>Eukaryota</taxon>
        <taxon>Metazoa</taxon>
        <taxon>Ecdysozoa</taxon>
        <taxon>Arthropoda</taxon>
        <taxon>Hexapoda</taxon>
        <taxon>Insecta</taxon>
        <taxon>Pterygota</taxon>
        <taxon>Neoptera</taxon>
        <taxon>Endopterygota</taxon>
        <taxon>Coleoptera</taxon>
        <taxon>Polyphaga</taxon>
        <taxon>Cucujiformia</taxon>
        <taxon>Chrysomeloidea</taxon>
        <taxon>Cerambycidae</taxon>
        <taxon>Lamiinae</taxon>
        <taxon>Monochamini</taxon>
        <taxon>Molorchus</taxon>
    </lineage>
</organism>
<keyword evidence="1" id="KW-0732">Signal</keyword>
<proteinExistence type="predicted"/>
<evidence type="ECO:0000256" key="1">
    <source>
        <dbReference type="SAM" id="SignalP"/>
    </source>
</evidence>
<dbReference type="Proteomes" id="UP001162164">
    <property type="component" value="Unassembled WGS sequence"/>
</dbReference>
<feature type="signal peptide" evidence="1">
    <location>
        <begin position="1"/>
        <end position="20"/>
    </location>
</feature>
<accession>A0ABQ9JNL0</accession>
<protein>
    <submittedName>
        <fullName evidence="2">Uncharacterized protein</fullName>
    </submittedName>
</protein>
<reference evidence="2" key="1">
    <citation type="journal article" date="2023" name="Insect Mol. Biol.">
        <title>Genome sequencing provides insights into the evolution of gene families encoding plant cell wall-degrading enzymes in longhorned beetles.</title>
        <authorList>
            <person name="Shin N.R."/>
            <person name="Okamura Y."/>
            <person name="Kirsch R."/>
            <person name="Pauchet Y."/>
        </authorList>
    </citation>
    <scope>NUCLEOTIDE SEQUENCE</scope>
    <source>
        <strain evidence="2">MMC_N1</strain>
    </source>
</reference>
<sequence length="295" mass="33458">MAKLIGHSLLTVCILQTMLAKNGVLGSLDTVKLLLPQTLQIADFNNTQKKQSLVDQRLANLMRGQQHAAVKLTDRSLSQKTKLTQFAKKSIILKNDPKNSLSVNSTCKICVNSVALGTAGHAETTSTTQGLSKLQAQELILRLTGEERNILTIALQEYQSKLIKEEYEAKEIYNAECSKYINNSPKLCFLNWHPYLRIRTVSTLTKLHYELRLDAFTASGLVRTYLGMPWAYGIYRRSHTRFLGFLAIDIRHSRTDKRIAQWYRIRTTSKTINTLRSVLMKTKPECDSGNKNCIH</sequence>
<dbReference type="EMBL" id="JAPWTJ010000333">
    <property type="protein sequence ID" value="KAJ8979512.1"/>
    <property type="molecule type" value="Genomic_DNA"/>
</dbReference>
<name>A0ABQ9JNL0_9CUCU</name>
<gene>
    <name evidence="2" type="ORF">NQ317_015690</name>
</gene>
<evidence type="ECO:0000313" key="3">
    <source>
        <dbReference type="Proteomes" id="UP001162164"/>
    </source>
</evidence>
<evidence type="ECO:0000313" key="2">
    <source>
        <dbReference type="EMBL" id="KAJ8979512.1"/>
    </source>
</evidence>
<comment type="caution">
    <text evidence="2">The sequence shown here is derived from an EMBL/GenBank/DDBJ whole genome shotgun (WGS) entry which is preliminary data.</text>
</comment>
<keyword evidence="3" id="KW-1185">Reference proteome</keyword>
<feature type="chain" id="PRO_5046342318" evidence="1">
    <location>
        <begin position="21"/>
        <end position="295"/>
    </location>
</feature>